<evidence type="ECO:0000256" key="24">
    <source>
        <dbReference type="ARBA" id="ARBA00047494"/>
    </source>
</evidence>
<keyword evidence="10" id="KW-0378">Hydrolase</keyword>
<feature type="region of interest" description="Disordered" evidence="32">
    <location>
        <begin position="637"/>
        <end position="660"/>
    </location>
</feature>
<evidence type="ECO:0000256" key="29">
    <source>
        <dbReference type="ARBA" id="ARBA00048703"/>
    </source>
</evidence>
<feature type="transmembrane region" description="Helical" evidence="33">
    <location>
        <begin position="490"/>
        <end position="513"/>
    </location>
</feature>
<keyword evidence="16" id="KW-0325">Glycoprotein</keyword>
<dbReference type="GO" id="GO:0098552">
    <property type="term" value="C:side of membrane"/>
    <property type="evidence" value="ECO:0007669"/>
    <property type="project" value="UniProtKB-KW"/>
</dbReference>
<comment type="catalytic activity">
    <reaction evidence="30">
        <text>1-(9Z,12Z)-octadecadienoyl-sn-glycero-3-phosphocholine + H2O = 1-(9Z,12Z-octadecadienoyl)-sn-glycerol + phosphocholine + H(+)</text>
        <dbReference type="Rhea" id="RHEA:41115"/>
        <dbReference type="ChEBI" id="CHEBI:15377"/>
        <dbReference type="ChEBI" id="CHEBI:15378"/>
        <dbReference type="ChEBI" id="CHEBI:28733"/>
        <dbReference type="ChEBI" id="CHEBI:75561"/>
        <dbReference type="ChEBI" id="CHEBI:295975"/>
    </reaction>
    <physiologicalReaction direction="left-to-right" evidence="30">
        <dbReference type="Rhea" id="RHEA:41116"/>
    </physiologicalReaction>
</comment>
<keyword evidence="7" id="KW-0336">GPI-anchor</keyword>
<evidence type="ECO:0000256" key="32">
    <source>
        <dbReference type="SAM" id="MobiDB-lite"/>
    </source>
</evidence>
<protein>
    <recommendedName>
        <fullName evidence="4">glycerophosphocholine cholinephosphodiesterase</fullName>
        <ecNumber evidence="4">3.1.4.38</ecNumber>
    </recommendedName>
    <alternativeName>
        <fullName evidence="19">Choline-specific glycerophosphodiester phosphodiesterase</fullName>
    </alternativeName>
    <alternativeName>
        <fullName evidence="18">Ectonucleotide pyrophosphatase/phosphodiesterase family member 6</fullName>
    </alternativeName>
</protein>
<dbReference type="SUPFAM" id="SSF53649">
    <property type="entry name" value="Alkaline phosphatase-like"/>
    <property type="match status" value="1"/>
</dbReference>
<dbReference type="GO" id="GO:0008081">
    <property type="term" value="F:phosphoric diester hydrolase activity"/>
    <property type="evidence" value="ECO:0000318"/>
    <property type="project" value="GO_Central"/>
</dbReference>
<accession>A0A8R1UCI4</accession>
<evidence type="ECO:0000256" key="9">
    <source>
        <dbReference type="ARBA" id="ARBA00022729"/>
    </source>
</evidence>
<dbReference type="AlphaFoldDB" id="A0A8R1UCI4"/>
<evidence type="ECO:0000256" key="23">
    <source>
        <dbReference type="ARBA" id="ARBA00047482"/>
    </source>
</evidence>
<evidence type="ECO:0000313" key="36">
    <source>
        <dbReference type="Proteomes" id="UP000005239"/>
    </source>
</evidence>
<feature type="chain" id="PRO_5035732406" description="glycerophosphocholine cholinephosphodiesterase" evidence="34">
    <location>
        <begin position="30"/>
        <end position="660"/>
    </location>
</feature>
<evidence type="ECO:0000256" key="22">
    <source>
        <dbReference type="ARBA" id="ARBA00047322"/>
    </source>
</evidence>
<evidence type="ECO:0000256" key="19">
    <source>
        <dbReference type="ARBA" id="ARBA00032556"/>
    </source>
</evidence>
<evidence type="ECO:0000256" key="27">
    <source>
        <dbReference type="ARBA" id="ARBA00048209"/>
    </source>
</evidence>
<feature type="compositionally biased region" description="Basic and acidic residues" evidence="32">
    <location>
        <begin position="523"/>
        <end position="540"/>
    </location>
</feature>
<evidence type="ECO:0000256" key="17">
    <source>
        <dbReference type="ARBA" id="ARBA00023288"/>
    </source>
</evidence>
<comment type="catalytic activity">
    <reaction evidence="26">
        <text>1-tetradecanoyl-sn-glycero-3-phosphocholine + H2O = 1-tetradecanoyl-sn-glycerol + phosphocholine + H(+)</text>
        <dbReference type="Rhea" id="RHEA:40999"/>
        <dbReference type="ChEBI" id="CHEBI:15377"/>
        <dbReference type="ChEBI" id="CHEBI:15378"/>
        <dbReference type="ChEBI" id="CHEBI:64489"/>
        <dbReference type="ChEBI" id="CHEBI:75536"/>
        <dbReference type="ChEBI" id="CHEBI:295975"/>
    </reaction>
    <physiologicalReaction direction="left-to-right" evidence="26">
        <dbReference type="Rhea" id="RHEA:41000"/>
    </physiologicalReaction>
</comment>
<keyword evidence="11" id="KW-0862">Zinc</keyword>
<proteinExistence type="inferred from homology"/>
<dbReference type="PANTHER" id="PTHR10151:SF66">
    <property type="entry name" value="GLYCEROPHOSPHOCHOLINE CHOLINEPHOSPHODIESTERASE ENPP6"/>
    <property type="match status" value="1"/>
</dbReference>
<comment type="similarity">
    <text evidence="3">Belongs to the nucleotide pyrophosphatase/phosphodiesterase family.</text>
</comment>
<comment type="catalytic activity">
    <reaction evidence="24">
        <text>a 1-O-alkyl-sn-glycero-3-phosphocholine + H2O = a 1-O-alkyl-sn-glycerol + phosphocholine + H(+)</text>
        <dbReference type="Rhea" id="RHEA:36083"/>
        <dbReference type="ChEBI" id="CHEBI:15377"/>
        <dbReference type="ChEBI" id="CHEBI:15378"/>
        <dbReference type="ChEBI" id="CHEBI:15850"/>
        <dbReference type="ChEBI" id="CHEBI:30909"/>
        <dbReference type="ChEBI" id="CHEBI:295975"/>
    </reaction>
    <physiologicalReaction direction="left-to-right" evidence="24">
        <dbReference type="Rhea" id="RHEA:36084"/>
    </physiologicalReaction>
</comment>
<comment type="catalytic activity">
    <reaction evidence="23">
        <text>glycero-2-phosphocholine + H2O = phosphocholine + glycerol + H(+)</text>
        <dbReference type="Rhea" id="RHEA:61684"/>
        <dbReference type="ChEBI" id="CHEBI:15377"/>
        <dbReference type="ChEBI" id="CHEBI:15378"/>
        <dbReference type="ChEBI" id="CHEBI:17754"/>
        <dbReference type="ChEBI" id="CHEBI:144950"/>
        <dbReference type="ChEBI" id="CHEBI:295975"/>
    </reaction>
    <physiologicalReaction direction="left-to-right" evidence="23">
        <dbReference type="Rhea" id="RHEA:61685"/>
    </physiologicalReaction>
</comment>
<comment type="catalytic activity">
    <reaction evidence="27">
        <text>1-hexadecanoyl-sn-glycero-3-phosphocholine + H2O = 1-hexadecanoyl-sn-glycerol + phosphocholine + H(+)</text>
        <dbReference type="Rhea" id="RHEA:41119"/>
        <dbReference type="ChEBI" id="CHEBI:15377"/>
        <dbReference type="ChEBI" id="CHEBI:15378"/>
        <dbReference type="ChEBI" id="CHEBI:72998"/>
        <dbReference type="ChEBI" id="CHEBI:75542"/>
        <dbReference type="ChEBI" id="CHEBI:295975"/>
    </reaction>
    <physiologicalReaction direction="left-to-right" evidence="27">
        <dbReference type="Rhea" id="RHEA:41120"/>
    </physiologicalReaction>
</comment>
<comment type="subcellular location">
    <subcellularLocation>
        <location evidence="2">Cell membrane</location>
        <topology evidence="2">Lipid-anchor</topology>
        <topology evidence="2">GPI-anchor</topology>
    </subcellularLocation>
</comment>
<evidence type="ECO:0000256" key="16">
    <source>
        <dbReference type="ARBA" id="ARBA00023180"/>
    </source>
</evidence>
<name>A0A8R1UCI4_PRIPA</name>
<feature type="region of interest" description="Disordered" evidence="32">
    <location>
        <begin position="523"/>
        <end position="571"/>
    </location>
</feature>
<dbReference type="EC" id="3.1.4.38" evidence="4"/>
<evidence type="ECO:0000256" key="10">
    <source>
        <dbReference type="ARBA" id="ARBA00022801"/>
    </source>
</evidence>
<keyword evidence="8" id="KW-0479">Metal-binding</keyword>
<dbReference type="Pfam" id="PF01663">
    <property type="entry name" value="Phosphodiest"/>
    <property type="match status" value="1"/>
</dbReference>
<keyword evidence="9 34" id="KW-0732">Signal</keyword>
<evidence type="ECO:0000256" key="12">
    <source>
        <dbReference type="ARBA" id="ARBA00022963"/>
    </source>
</evidence>
<feature type="compositionally biased region" description="Basic and acidic residues" evidence="32">
    <location>
        <begin position="549"/>
        <end position="563"/>
    </location>
</feature>
<comment type="catalytic activity">
    <reaction evidence="22">
        <text>1-(9Z-octadecenoyl)-sn-glycero-3-phosphocholine + H2O = 1-(9Z-octadecenoyl)-sn-glycerol + phosphocholine + H(+)</text>
        <dbReference type="Rhea" id="RHEA:41091"/>
        <dbReference type="ChEBI" id="CHEBI:15377"/>
        <dbReference type="ChEBI" id="CHEBI:15378"/>
        <dbReference type="ChEBI" id="CHEBI:28610"/>
        <dbReference type="ChEBI" id="CHEBI:75757"/>
        <dbReference type="ChEBI" id="CHEBI:295975"/>
    </reaction>
    <physiologicalReaction direction="left-to-right" evidence="22">
        <dbReference type="Rhea" id="RHEA:41092"/>
    </physiologicalReaction>
</comment>
<dbReference type="PANTHER" id="PTHR10151">
    <property type="entry name" value="ECTONUCLEOTIDE PYROPHOSPHATASE/PHOSPHODIESTERASE"/>
    <property type="match status" value="1"/>
</dbReference>
<keyword evidence="36" id="KW-1185">Reference proteome</keyword>
<comment type="catalytic activity">
    <reaction evidence="25">
        <text>a 1-acyl-sn-glycero-3-phosphocholine + H2O = a 1-acyl-sn-glycerol + phosphocholine + H(+)</text>
        <dbReference type="Rhea" id="RHEA:44720"/>
        <dbReference type="ChEBI" id="CHEBI:15377"/>
        <dbReference type="ChEBI" id="CHEBI:15378"/>
        <dbReference type="ChEBI" id="CHEBI:58168"/>
        <dbReference type="ChEBI" id="CHEBI:64683"/>
        <dbReference type="ChEBI" id="CHEBI:295975"/>
    </reaction>
    <physiologicalReaction direction="left-to-right" evidence="25">
        <dbReference type="Rhea" id="RHEA:44721"/>
    </physiologicalReaction>
</comment>
<feature type="transmembrane region" description="Helical" evidence="33">
    <location>
        <begin position="425"/>
        <end position="446"/>
    </location>
</feature>
<keyword evidence="33" id="KW-1133">Transmembrane helix</keyword>
<keyword evidence="14 33" id="KW-0472">Membrane</keyword>
<dbReference type="Gene3D" id="3.40.720.10">
    <property type="entry name" value="Alkaline Phosphatase, subunit A"/>
    <property type="match status" value="1"/>
</dbReference>
<reference evidence="35" key="2">
    <citation type="submission" date="2022-06" db="UniProtKB">
        <authorList>
            <consortium name="EnsemblMetazoa"/>
        </authorList>
    </citation>
    <scope>IDENTIFICATION</scope>
    <source>
        <strain evidence="35">PS312</strain>
    </source>
</reference>
<evidence type="ECO:0000256" key="6">
    <source>
        <dbReference type="ARBA" id="ARBA00022553"/>
    </source>
</evidence>
<keyword evidence="12" id="KW-0442">Lipid degradation</keyword>
<evidence type="ECO:0000256" key="28">
    <source>
        <dbReference type="ARBA" id="ARBA00048234"/>
    </source>
</evidence>
<dbReference type="Proteomes" id="UP000005239">
    <property type="component" value="Unassembled WGS sequence"/>
</dbReference>
<evidence type="ECO:0000256" key="21">
    <source>
        <dbReference type="ARBA" id="ARBA00047290"/>
    </source>
</evidence>
<dbReference type="InterPro" id="IPR017850">
    <property type="entry name" value="Alkaline_phosphatase_core_sf"/>
</dbReference>
<dbReference type="GO" id="GO:0047390">
    <property type="term" value="F:glycerophosphocholine cholinephosphodiesterase activity"/>
    <property type="evidence" value="ECO:0007669"/>
    <property type="project" value="UniProtKB-EC"/>
</dbReference>
<evidence type="ECO:0000256" key="5">
    <source>
        <dbReference type="ARBA" id="ARBA00022475"/>
    </source>
</evidence>
<dbReference type="GO" id="GO:0016042">
    <property type="term" value="P:lipid catabolic process"/>
    <property type="evidence" value="ECO:0007669"/>
    <property type="project" value="UniProtKB-KW"/>
</dbReference>
<evidence type="ECO:0000256" key="3">
    <source>
        <dbReference type="ARBA" id="ARBA00010594"/>
    </source>
</evidence>
<evidence type="ECO:0000256" key="34">
    <source>
        <dbReference type="SAM" id="SignalP"/>
    </source>
</evidence>
<evidence type="ECO:0000256" key="20">
    <source>
        <dbReference type="ARBA" id="ARBA00046203"/>
    </source>
</evidence>
<evidence type="ECO:0000256" key="33">
    <source>
        <dbReference type="SAM" id="Phobius"/>
    </source>
</evidence>
<dbReference type="GO" id="GO:0005886">
    <property type="term" value="C:plasma membrane"/>
    <property type="evidence" value="ECO:0007669"/>
    <property type="project" value="UniProtKB-SubCell"/>
</dbReference>
<comment type="catalytic activity">
    <reaction evidence="21">
        <text>1-dodecanoyl-sn-glycero-3-phosphocholine + H2O = 1-dodecanoyl-sn-glycerol + phosphocholine + H(+)</text>
        <dbReference type="Rhea" id="RHEA:41127"/>
        <dbReference type="ChEBI" id="CHEBI:15377"/>
        <dbReference type="ChEBI" id="CHEBI:15378"/>
        <dbReference type="ChEBI" id="CHEBI:74966"/>
        <dbReference type="ChEBI" id="CHEBI:75529"/>
        <dbReference type="ChEBI" id="CHEBI:295975"/>
    </reaction>
    <physiologicalReaction direction="left-to-right" evidence="21">
        <dbReference type="Rhea" id="RHEA:41128"/>
    </physiologicalReaction>
</comment>
<evidence type="ECO:0000256" key="4">
    <source>
        <dbReference type="ARBA" id="ARBA00012318"/>
    </source>
</evidence>
<evidence type="ECO:0000256" key="26">
    <source>
        <dbReference type="ARBA" id="ARBA00047779"/>
    </source>
</evidence>
<evidence type="ECO:0000256" key="8">
    <source>
        <dbReference type="ARBA" id="ARBA00022723"/>
    </source>
</evidence>
<keyword evidence="13" id="KW-0443">Lipid metabolism</keyword>
<keyword evidence="15" id="KW-1015">Disulfide bond</keyword>
<comment type="function">
    <text evidence="20">Choline-specific glycerophosphodiesterase that hydrolyzes glycerophosphocholine (GPC) and lysophosphatidylcholine (LPC) and contributes to supplying choline to the cells. Has a preference for LPC with short (12:0 and 14:0) or polyunsaturated (18:2 and 20:4) fatty acids. In vitro, hydrolyzes only choline-containing lysophospholipids, such as sphingosylphosphorylcholine (SPC), platelet-activating factor (PAF) and lysoPAF, but not other lysophospholipids.</text>
</comment>
<keyword evidence="6" id="KW-0597">Phosphoprotein</keyword>
<keyword evidence="17" id="KW-0449">Lipoprotein</keyword>
<organism evidence="35 36">
    <name type="scientific">Pristionchus pacificus</name>
    <name type="common">Parasitic nematode worm</name>
    <dbReference type="NCBI Taxonomy" id="54126"/>
    <lineage>
        <taxon>Eukaryota</taxon>
        <taxon>Metazoa</taxon>
        <taxon>Ecdysozoa</taxon>
        <taxon>Nematoda</taxon>
        <taxon>Chromadorea</taxon>
        <taxon>Rhabditida</taxon>
        <taxon>Rhabditina</taxon>
        <taxon>Diplogasteromorpha</taxon>
        <taxon>Diplogasteroidea</taxon>
        <taxon>Neodiplogasteridae</taxon>
        <taxon>Pristionchus</taxon>
    </lineage>
</organism>
<evidence type="ECO:0000256" key="1">
    <source>
        <dbReference type="ARBA" id="ARBA00001947"/>
    </source>
</evidence>
<evidence type="ECO:0000256" key="30">
    <source>
        <dbReference type="ARBA" id="ARBA00049092"/>
    </source>
</evidence>
<keyword evidence="5" id="KW-1003">Cell membrane</keyword>
<reference evidence="36" key="1">
    <citation type="journal article" date="2008" name="Nat. Genet.">
        <title>The Pristionchus pacificus genome provides a unique perspective on nematode lifestyle and parasitism.</title>
        <authorList>
            <person name="Dieterich C."/>
            <person name="Clifton S.W."/>
            <person name="Schuster L.N."/>
            <person name="Chinwalla A."/>
            <person name="Delehaunty K."/>
            <person name="Dinkelacker I."/>
            <person name="Fulton L."/>
            <person name="Fulton R."/>
            <person name="Godfrey J."/>
            <person name="Minx P."/>
            <person name="Mitreva M."/>
            <person name="Roeseler W."/>
            <person name="Tian H."/>
            <person name="Witte H."/>
            <person name="Yang S.P."/>
            <person name="Wilson R.K."/>
            <person name="Sommer R.J."/>
        </authorList>
    </citation>
    <scope>NUCLEOTIDE SEQUENCE [LARGE SCALE GENOMIC DNA]</scope>
    <source>
        <strain evidence="36">PS312</strain>
    </source>
</reference>
<evidence type="ECO:0000313" key="35">
    <source>
        <dbReference type="EnsemblMetazoa" id="PPA16072.1"/>
    </source>
</evidence>
<evidence type="ECO:0000256" key="11">
    <source>
        <dbReference type="ARBA" id="ARBA00022833"/>
    </source>
</evidence>
<evidence type="ECO:0000256" key="31">
    <source>
        <dbReference type="ARBA" id="ARBA00049320"/>
    </source>
</evidence>
<evidence type="ECO:0000256" key="13">
    <source>
        <dbReference type="ARBA" id="ARBA00023098"/>
    </source>
</evidence>
<comment type="catalytic activity">
    <reaction evidence="28">
        <text>sphing-4-enine-phosphocholine + H2O = sphing-4-enine + phosphocholine + H(+)</text>
        <dbReference type="Rhea" id="RHEA:41095"/>
        <dbReference type="ChEBI" id="CHEBI:15377"/>
        <dbReference type="ChEBI" id="CHEBI:15378"/>
        <dbReference type="ChEBI" id="CHEBI:57756"/>
        <dbReference type="ChEBI" id="CHEBI:58906"/>
        <dbReference type="ChEBI" id="CHEBI:295975"/>
    </reaction>
    <physiologicalReaction direction="left-to-right" evidence="28">
        <dbReference type="Rhea" id="RHEA:41096"/>
    </physiologicalReaction>
</comment>
<dbReference type="GO" id="GO:0046872">
    <property type="term" value="F:metal ion binding"/>
    <property type="evidence" value="ECO:0007669"/>
    <property type="project" value="UniProtKB-KW"/>
</dbReference>
<comment type="cofactor">
    <cofactor evidence="1">
        <name>Zn(2+)</name>
        <dbReference type="ChEBI" id="CHEBI:29105"/>
    </cofactor>
</comment>
<evidence type="ECO:0000256" key="2">
    <source>
        <dbReference type="ARBA" id="ARBA00004609"/>
    </source>
</evidence>
<evidence type="ECO:0000256" key="15">
    <source>
        <dbReference type="ARBA" id="ARBA00023157"/>
    </source>
</evidence>
<evidence type="ECO:0000256" key="14">
    <source>
        <dbReference type="ARBA" id="ARBA00023136"/>
    </source>
</evidence>
<dbReference type="EnsemblMetazoa" id="PPA16072.1">
    <property type="protein sequence ID" value="PPA16072.1"/>
    <property type="gene ID" value="WBGene00105626"/>
</dbReference>
<evidence type="ECO:0000256" key="18">
    <source>
        <dbReference type="ARBA" id="ARBA00031167"/>
    </source>
</evidence>
<dbReference type="InterPro" id="IPR002591">
    <property type="entry name" value="Phosphodiest/P_Trfase"/>
</dbReference>
<comment type="catalytic activity">
    <reaction evidence="29">
        <text>sn-glycerol 3-phosphocholine + H2O = phosphocholine + glycerol + H(+)</text>
        <dbReference type="Rhea" id="RHEA:19545"/>
        <dbReference type="ChEBI" id="CHEBI:15377"/>
        <dbReference type="ChEBI" id="CHEBI:15378"/>
        <dbReference type="ChEBI" id="CHEBI:16870"/>
        <dbReference type="ChEBI" id="CHEBI:17754"/>
        <dbReference type="ChEBI" id="CHEBI:295975"/>
        <dbReference type="EC" id="3.1.4.38"/>
    </reaction>
    <physiologicalReaction direction="left-to-right" evidence="29">
        <dbReference type="Rhea" id="RHEA:19546"/>
    </physiologicalReaction>
</comment>
<comment type="catalytic activity">
    <reaction evidence="31">
        <text>1-(5Z,8Z,11Z,14Z-eicosatetraenoyl)-sn-glycero-3-phosphocholine + H2O = 1-(5Z,8Z,11Z,14Z-eicosatetraenoyl)-sn-glycerol + phosphocholine + H(+)</text>
        <dbReference type="Rhea" id="RHEA:41003"/>
        <dbReference type="ChEBI" id="CHEBI:15377"/>
        <dbReference type="ChEBI" id="CHEBI:15378"/>
        <dbReference type="ChEBI" id="CHEBI:34071"/>
        <dbReference type="ChEBI" id="CHEBI:74344"/>
        <dbReference type="ChEBI" id="CHEBI:295975"/>
    </reaction>
    <physiologicalReaction direction="left-to-right" evidence="31">
        <dbReference type="Rhea" id="RHEA:41004"/>
    </physiologicalReaction>
</comment>
<gene>
    <name evidence="35" type="primary">WBGene00105626</name>
</gene>
<sequence length="660" mass="75314">MINLIKCCFVMTSLLFPFLFILRLQCGLAQKMVVIIAEGLGGSEYHKYAQYNAFQTIEEGGVWSTKLYPVFPTLPLPNRYSLFTGVSPRKHGLIADHIYNWRSGETFNAFSSPSDLDYSQWWGSFPLFLSAQKQKARVAMLYFPECQVNWPFPPKMCISTNTNLTLQSEGEIDRVIEMTNLYDIILIHDSSIFDEFSRMGPKRAGHSGESVRRLTDKMNRIVEESRKRVDLNVIFVSLHGIIEVPPQNERILDDYLPMEMVKMTVGEGASMQIVSRTGQTHQIYSQLRNNSPIPNITIHFTAPKVGDLPDYYNLKLSPSVSDLILIADPGCAIYTKDESKRFPSGIQKKRMGVAGYNGKHPDMIGLFMAYVFRRRYEKSGLEVVDIYVLLCTLLKIQDCNPTTGSIRRVQDILVKDILSSSTSHFYSPIFLIFFLRHYFFLLLLVVNECIHSIMNSFDHSSLHDNDHMGDHSNHTQGLLQIGKWKIAPQYLIGGGVGLLVIVIILAGFAFWFLSFRMRRREENETEKVKQRARDDFESKKQSTPSAKKKLADKEAEKKKEADKRKKIPIQSNSIDSVNSETIAQFETRVRDTFSPERILEEIREEACSPIGEKKGDTVSQVSFDQLNRNDSKVNMFKENEDSDTNQPALGKGINLEEKIT</sequence>
<evidence type="ECO:0000256" key="7">
    <source>
        <dbReference type="ARBA" id="ARBA00022622"/>
    </source>
</evidence>
<feature type="signal peptide" evidence="34">
    <location>
        <begin position="1"/>
        <end position="29"/>
    </location>
</feature>
<keyword evidence="33" id="KW-0812">Transmembrane</keyword>
<evidence type="ECO:0000256" key="25">
    <source>
        <dbReference type="ARBA" id="ARBA00047600"/>
    </source>
</evidence>